<reference evidence="1 2" key="1">
    <citation type="journal article" date="2019" name="Fungal Biol. Biotechnol.">
        <title>Draft genome sequence of fastidious pathogen Ceratobasidium theobromae, which causes vascular-streak dieback in Theobroma cacao.</title>
        <authorList>
            <person name="Ali S.S."/>
            <person name="Asman A."/>
            <person name="Shao J."/>
            <person name="Firmansyah A.P."/>
            <person name="Susilo A.W."/>
            <person name="Rosmana A."/>
            <person name="McMahon P."/>
            <person name="Junaid M."/>
            <person name="Guest D."/>
            <person name="Kheng T.Y."/>
            <person name="Meinhardt L.W."/>
            <person name="Bailey B.A."/>
        </authorList>
    </citation>
    <scope>NUCLEOTIDE SEQUENCE [LARGE SCALE GENOMIC DNA]</scope>
    <source>
        <strain evidence="1 2">CT2</strain>
    </source>
</reference>
<evidence type="ECO:0000313" key="1">
    <source>
        <dbReference type="EMBL" id="KAB5588003.1"/>
    </source>
</evidence>
<gene>
    <name evidence="1" type="ORF">CTheo_8555</name>
</gene>
<keyword evidence="1" id="KW-0812">Transmembrane</keyword>
<comment type="caution">
    <text evidence="1">The sequence shown here is derived from an EMBL/GenBank/DDBJ whole genome shotgun (WGS) entry which is preliminary data.</text>
</comment>
<organism evidence="1 2">
    <name type="scientific">Ceratobasidium theobromae</name>
    <dbReference type="NCBI Taxonomy" id="1582974"/>
    <lineage>
        <taxon>Eukaryota</taxon>
        <taxon>Fungi</taxon>
        <taxon>Dikarya</taxon>
        <taxon>Basidiomycota</taxon>
        <taxon>Agaricomycotina</taxon>
        <taxon>Agaricomycetes</taxon>
        <taxon>Cantharellales</taxon>
        <taxon>Ceratobasidiaceae</taxon>
        <taxon>Ceratobasidium</taxon>
    </lineage>
</organism>
<proteinExistence type="predicted"/>
<dbReference type="OrthoDB" id="3260104at2759"/>
<name>A0A5N5Q920_9AGAM</name>
<evidence type="ECO:0000313" key="2">
    <source>
        <dbReference type="Proteomes" id="UP000383932"/>
    </source>
</evidence>
<accession>A0A5N5Q920</accession>
<dbReference type="Proteomes" id="UP000383932">
    <property type="component" value="Unassembled WGS sequence"/>
</dbReference>
<dbReference type="AlphaFoldDB" id="A0A5N5Q920"/>
<sequence>MLTMPRYLGPQLATNDKLEVFCDEAMRVINLTLLEDREEKGGRFSLWAHGEELIPILVFVGESNLQLLSRHSIFYLIDMTRLRPIGLDASLIETKLPPNTLLPLFRMIGLSDTTDKATEELVEAVVRRMRPRDDWYPQHNIVWNHIPSLDYLHTFTHTDQGFSAFVHVARQERYSHLAIDAIVKTARLAAGRDPELGRAAVPGFLGAVLIIVKRCSGDMGSSQRKLLLNFKILHKML</sequence>
<protein>
    <submittedName>
        <fullName evidence="1">Transmembrane protein</fullName>
    </submittedName>
</protein>
<keyword evidence="2" id="KW-1185">Reference proteome</keyword>
<keyword evidence="1" id="KW-0472">Membrane</keyword>
<dbReference type="EMBL" id="SSOP01000624">
    <property type="protein sequence ID" value="KAB5588003.1"/>
    <property type="molecule type" value="Genomic_DNA"/>
</dbReference>